<organism evidence="3 4">
    <name type="scientific">Bipolaris oryzae ATCC 44560</name>
    <dbReference type="NCBI Taxonomy" id="930090"/>
    <lineage>
        <taxon>Eukaryota</taxon>
        <taxon>Fungi</taxon>
        <taxon>Dikarya</taxon>
        <taxon>Ascomycota</taxon>
        <taxon>Pezizomycotina</taxon>
        <taxon>Dothideomycetes</taxon>
        <taxon>Pleosporomycetidae</taxon>
        <taxon>Pleosporales</taxon>
        <taxon>Pleosporineae</taxon>
        <taxon>Pleosporaceae</taxon>
        <taxon>Bipolaris</taxon>
    </lineage>
</organism>
<feature type="compositionally biased region" description="Pro residues" evidence="1">
    <location>
        <begin position="412"/>
        <end position="427"/>
    </location>
</feature>
<evidence type="ECO:0000313" key="3">
    <source>
        <dbReference type="EMBL" id="EUC47692.1"/>
    </source>
</evidence>
<dbReference type="EMBL" id="KI963949">
    <property type="protein sequence ID" value="EUC47692.1"/>
    <property type="molecule type" value="Genomic_DNA"/>
</dbReference>
<gene>
    <name evidence="3" type="ORF">COCMIDRAFT_89450</name>
</gene>
<feature type="compositionally biased region" description="Low complexity" evidence="1">
    <location>
        <begin position="17"/>
        <end position="29"/>
    </location>
</feature>
<feature type="compositionally biased region" description="Basic residues" evidence="1">
    <location>
        <begin position="218"/>
        <end position="233"/>
    </location>
</feature>
<dbReference type="KEGG" id="bor:COCMIDRAFT_89450"/>
<dbReference type="Pfam" id="PF24707">
    <property type="entry name" value="Swc3"/>
    <property type="match status" value="1"/>
</dbReference>
<evidence type="ECO:0000256" key="1">
    <source>
        <dbReference type="SAM" id="MobiDB-lite"/>
    </source>
</evidence>
<protein>
    <recommendedName>
        <fullName evidence="2">SWR1-complex protein 3 domain-containing protein</fullName>
    </recommendedName>
</protein>
<feature type="compositionally biased region" description="Basic and acidic residues" evidence="1">
    <location>
        <begin position="1"/>
        <end position="16"/>
    </location>
</feature>
<feature type="region of interest" description="Disordered" evidence="1">
    <location>
        <begin position="202"/>
        <end position="273"/>
    </location>
</feature>
<dbReference type="GeneID" id="19127482"/>
<feature type="compositionally biased region" description="Pro residues" evidence="1">
    <location>
        <begin position="234"/>
        <end position="272"/>
    </location>
</feature>
<keyword evidence="4" id="KW-1185">Reference proteome</keyword>
<evidence type="ECO:0000259" key="2">
    <source>
        <dbReference type="Pfam" id="PF24707"/>
    </source>
</evidence>
<feature type="compositionally biased region" description="Pro residues" evidence="1">
    <location>
        <begin position="331"/>
        <end position="370"/>
    </location>
</feature>
<reference evidence="3 4" key="1">
    <citation type="journal article" date="2013" name="PLoS Genet.">
        <title>Comparative genome structure, secondary metabolite, and effector coding capacity across Cochliobolus pathogens.</title>
        <authorList>
            <person name="Condon B.J."/>
            <person name="Leng Y."/>
            <person name="Wu D."/>
            <person name="Bushley K.E."/>
            <person name="Ohm R.A."/>
            <person name="Otillar R."/>
            <person name="Martin J."/>
            <person name="Schackwitz W."/>
            <person name="Grimwood J."/>
            <person name="MohdZainudin N."/>
            <person name="Xue C."/>
            <person name="Wang R."/>
            <person name="Manning V.A."/>
            <person name="Dhillon B."/>
            <person name="Tu Z.J."/>
            <person name="Steffenson B.J."/>
            <person name="Salamov A."/>
            <person name="Sun H."/>
            <person name="Lowry S."/>
            <person name="LaButti K."/>
            <person name="Han J."/>
            <person name="Copeland A."/>
            <person name="Lindquist E."/>
            <person name="Barry K."/>
            <person name="Schmutz J."/>
            <person name="Baker S.E."/>
            <person name="Ciuffetti L.M."/>
            <person name="Grigoriev I.V."/>
            <person name="Zhong S."/>
            <person name="Turgeon B.G."/>
        </authorList>
    </citation>
    <scope>NUCLEOTIDE SEQUENCE [LARGE SCALE GENOMIC DNA]</scope>
    <source>
        <strain evidence="3 4">ATCC 44560</strain>
    </source>
</reference>
<dbReference type="RefSeq" id="XP_007685773.1">
    <property type="nucleotide sequence ID" value="XM_007687583.1"/>
</dbReference>
<accession>W6Z7K9</accession>
<dbReference type="InterPro" id="IPR057558">
    <property type="entry name" value="Swc3_dom"/>
</dbReference>
<dbReference type="PANTHER" id="PTHR28108">
    <property type="entry name" value="SWR1-COMPLEX PROTEIN 3"/>
    <property type="match status" value="1"/>
</dbReference>
<feature type="compositionally biased region" description="Low complexity" evidence="1">
    <location>
        <begin position="378"/>
        <end position="391"/>
    </location>
</feature>
<dbReference type="OrthoDB" id="5338195at2759"/>
<feature type="region of interest" description="Disordered" evidence="1">
    <location>
        <begin position="474"/>
        <end position="533"/>
    </location>
</feature>
<dbReference type="PANTHER" id="PTHR28108:SF1">
    <property type="entry name" value="SWR1-COMPLEX PROTEIN 3"/>
    <property type="match status" value="1"/>
</dbReference>
<feature type="compositionally biased region" description="Pro residues" evidence="1">
    <location>
        <begin position="512"/>
        <end position="525"/>
    </location>
</feature>
<feature type="domain" description="SWR1-complex protein 3" evidence="2">
    <location>
        <begin position="85"/>
        <end position="194"/>
    </location>
</feature>
<dbReference type="Proteomes" id="UP000054032">
    <property type="component" value="Unassembled WGS sequence"/>
</dbReference>
<dbReference type="eggNOG" id="ENOG502QWM7">
    <property type="taxonomic scope" value="Eukaryota"/>
</dbReference>
<evidence type="ECO:0000313" key="4">
    <source>
        <dbReference type="Proteomes" id="UP000054032"/>
    </source>
</evidence>
<dbReference type="GO" id="GO:0140849">
    <property type="term" value="F:ATP-dependent H2AZ histone chaperone activity"/>
    <property type="evidence" value="ECO:0007669"/>
    <property type="project" value="InterPro"/>
</dbReference>
<feature type="compositionally biased region" description="Pro residues" evidence="1">
    <location>
        <begin position="392"/>
        <end position="404"/>
    </location>
</feature>
<dbReference type="GO" id="GO:0000812">
    <property type="term" value="C:Swr1 complex"/>
    <property type="evidence" value="ECO:0007669"/>
    <property type="project" value="InterPro"/>
</dbReference>
<feature type="region of interest" description="Disordered" evidence="1">
    <location>
        <begin position="1"/>
        <end position="94"/>
    </location>
</feature>
<feature type="region of interest" description="Disordered" evidence="1">
    <location>
        <begin position="324"/>
        <end position="428"/>
    </location>
</feature>
<dbReference type="AlphaFoldDB" id="W6Z7K9"/>
<feature type="compositionally biased region" description="Low complexity" evidence="1">
    <location>
        <begin position="51"/>
        <end position="74"/>
    </location>
</feature>
<name>W6Z7K9_COCMI</name>
<sequence>MSEPRRSTRARAREEAAPAVKPSPSSSSSLKKRKRTTAGVKEQPQLPPSSTPGASAALAAAAAASSSTPPVTEGAPPPPKQPALPLRIVDGAPLPTLSEPQPLDLPCSEWQTIQQSGVLETSFERSKAVWLSGANFRTFHSHFTQPKKLADRTDEDRAKAQRQKELLKNFPQVGGDRVVVKLVIEPHTLPIRLYGPREVAKPMHKKTPAPSPYAPWPAHHHPHSHSQHPKYHHVPPPLHQKPPPRPPQPQPPKPVQVAPPPPAPPAPSPAPDPVIHMLAARAGTDPALKAVMKIVAAGEASKEQLEFFQTHINELTAILARQKEEKMHKPAPTPPAPKPAPPPPPPVPPKQTAPPPLPRPVQPMPQPIQPNTPKSYTPGPSQVHMQQQQQQQPPPLYQPHPPYPNNYSKPPQYHPPPQVPVYNPPPRTTYRPLVFSFVHGNEDKFYFPSYSFMEWLPNGTGAKLSFLITKMKPKPKPESVVEPPSTPAPKATPAPAPTPTPAPVPTSSAPTPGAPTPGAPTPGPAPQNVMTPMATPSNPNFTSIQPAASVPPTPATPFAPPKPPQRIEEFDEMNEIDNIEFYQPVTVLLLIENDDGDEIASALPRSIRPPHIVEKYMNEVFDRCKRADETYLAFRLPRSSDEVPEKRLRSGDVTPAIATPVQDVHMTGIGAATVSAADRKKAGRPRKSLV</sequence>
<dbReference type="HOGENOM" id="CLU_013601_1_0_1"/>
<dbReference type="InterPro" id="IPR037651">
    <property type="entry name" value="Swc3"/>
</dbReference>
<proteinExistence type="predicted"/>
<feature type="compositionally biased region" description="Pro residues" evidence="1">
    <location>
        <begin position="484"/>
        <end position="504"/>
    </location>
</feature>